<organism evidence="2 3">
    <name type="scientific">Galerina marginata (strain CBS 339.88)</name>
    <dbReference type="NCBI Taxonomy" id="685588"/>
    <lineage>
        <taxon>Eukaryota</taxon>
        <taxon>Fungi</taxon>
        <taxon>Dikarya</taxon>
        <taxon>Basidiomycota</taxon>
        <taxon>Agaricomycotina</taxon>
        <taxon>Agaricomycetes</taxon>
        <taxon>Agaricomycetidae</taxon>
        <taxon>Agaricales</taxon>
        <taxon>Agaricineae</taxon>
        <taxon>Strophariaceae</taxon>
        <taxon>Galerina</taxon>
    </lineage>
</organism>
<evidence type="ECO:0000313" key="2">
    <source>
        <dbReference type="EMBL" id="KDR66104.1"/>
    </source>
</evidence>
<reference evidence="3" key="1">
    <citation type="journal article" date="2014" name="Proc. Natl. Acad. Sci. U.S.A.">
        <title>Extensive sampling of basidiomycete genomes demonstrates inadequacy of the white-rot/brown-rot paradigm for wood decay fungi.</title>
        <authorList>
            <person name="Riley R."/>
            <person name="Salamov A.A."/>
            <person name="Brown D.W."/>
            <person name="Nagy L.G."/>
            <person name="Floudas D."/>
            <person name="Held B.W."/>
            <person name="Levasseur A."/>
            <person name="Lombard V."/>
            <person name="Morin E."/>
            <person name="Otillar R."/>
            <person name="Lindquist E.A."/>
            <person name="Sun H."/>
            <person name="LaButti K.M."/>
            <person name="Schmutz J."/>
            <person name="Jabbour D."/>
            <person name="Luo H."/>
            <person name="Baker S.E."/>
            <person name="Pisabarro A.G."/>
            <person name="Walton J.D."/>
            <person name="Blanchette R.A."/>
            <person name="Henrissat B."/>
            <person name="Martin F."/>
            <person name="Cullen D."/>
            <person name="Hibbett D.S."/>
            <person name="Grigoriev I.V."/>
        </authorList>
    </citation>
    <scope>NUCLEOTIDE SEQUENCE [LARGE SCALE GENOMIC DNA]</scope>
    <source>
        <strain evidence="3">CBS 339.88</strain>
    </source>
</reference>
<accession>A0A067SEE5</accession>
<dbReference type="EMBL" id="KL142427">
    <property type="protein sequence ID" value="KDR66104.1"/>
    <property type="molecule type" value="Genomic_DNA"/>
</dbReference>
<proteinExistence type="predicted"/>
<dbReference type="Proteomes" id="UP000027222">
    <property type="component" value="Unassembled WGS sequence"/>
</dbReference>
<dbReference type="AlphaFoldDB" id="A0A067SEE5"/>
<evidence type="ECO:0000256" key="1">
    <source>
        <dbReference type="SAM" id="MobiDB-lite"/>
    </source>
</evidence>
<feature type="region of interest" description="Disordered" evidence="1">
    <location>
        <begin position="137"/>
        <end position="211"/>
    </location>
</feature>
<feature type="compositionally biased region" description="Polar residues" evidence="1">
    <location>
        <begin position="202"/>
        <end position="211"/>
    </location>
</feature>
<dbReference type="HOGENOM" id="CLU_1304951_0_0_1"/>
<gene>
    <name evidence="2" type="ORF">GALMADRAFT_232714</name>
</gene>
<sequence>MTLLLLRLSPLASPPSPLSARGGAPPSLPSCPVLSGEFSIDFNLDRDLEGMGMDRSESPPISSFSTAGAVNSFSSRTLASISRSSEARRPRVAVDTTLTFCCWDWGSFSINRSSVIVDLSSIADLSDTPSSLKHTLFHQPRRASPCRAHTFRGSPAGTIGTSRPPSMSAPLPVSSTQAGDAPTPSSPFLPQSPVMRDDVEGPQSSTSSGGC</sequence>
<name>A0A067SEE5_GALM3</name>
<evidence type="ECO:0000313" key="3">
    <source>
        <dbReference type="Proteomes" id="UP000027222"/>
    </source>
</evidence>
<keyword evidence="3" id="KW-1185">Reference proteome</keyword>
<protein>
    <submittedName>
        <fullName evidence="2">Uncharacterized protein</fullName>
    </submittedName>
</protein>